<reference evidence="2 3" key="1">
    <citation type="journal article" date="2023" name="J. Hered.">
        <title>Chromosome-level genome of the wood stork (Mycteria americana) provides insight into avian chromosome evolution.</title>
        <authorList>
            <person name="Flamio R. Jr."/>
            <person name="Ramstad K.M."/>
        </authorList>
    </citation>
    <scope>NUCLEOTIDE SEQUENCE [LARGE SCALE GENOMIC DNA]</scope>
    <source>
        <strain evidence="2">JAX WOST 10</strain>
    </source>
</reference>
<evidence type="ECO:0000256" key="1">
    <source>
        <dbReference type="SAM" id="MobiDB-lite"/>
    </source>
</evidence>
<dbReference type="EMBL" id="JAUNZN010000002">
    <property type="protein sequence ID" value="KAK4828545.1"/>
    <property type="molecule type" value="Genomic_DNA"/>
</dbReference>
<comment type="caution">
    <text evidence="2">The sequence shown here is derived from an EMBL/GenBank/DDBJ whole genome shotgun (WGS) entry which is preliminary data.</text>
</comment>
<dbReference type="Proteomes" id="UP001333110">
    <property type="component" value="Unassembled WGS sequence"/>
</dbReference>
<keyword evidence="3" id="KW-1185">Reference proteome</keyword>
<evidence type="ECO:0000313" key="3">
    <source>
        <dbReference type="Proteomes" id="UP001333110"/>
    </source>
</evidence>
<proteinExistence type="predicted"/>
<organism evidence="2 3">
    <name type="scientific">Mycteria americana</name>
    <name type="common">Wood stork</name>
    <dbReference type="NCBI Taxonomy" id="33587"/>
    <lineage>
        <taxon>Eukaryota</taxon>
        <taxon>Metazoa</taxon>
        <taxon>Chordata</taxon>
        <taxon>Craniata</taxon>
        <taxon>Vertebrata</taxon>
        <taxon>Euteleostomi</taxon>
        <taxon>Archelosauria</taxon>
        <taxon>Archosauria</taxon>
        <taxon>Dinosauria</taxon>
        <taxon>Saurischia</taxon>
        <taxon>Theropoda</taxon>
        <taxon>Coelurosauria</taxon>
        <taxon>Aves</taxon>
        <taxon>Neognathae</taxon>
        <taxon>Neoaves</taxon>
        <taxon>Aequornithes</taxon>
        <taxon>Ciconiiformes</taxon>
        <taxon>Ciconiidae</taxon>
        <taxon>Mycteria</taxon>
    </lineage>
</organism>
<feature type="compositionally biased region" description="Polar residues" evidence="1">
    <location>
        <begin position="49"/>
        <end position="62"/>
    </location>
</feature>
<name>A0AAN7S4S0_MYCAM</name>
<evidence type="ECO:0000313" key="2">
    <source>
        <dbReference type="EMBL" id="KAK4828545.1"/>
    </source>
</evidence>
<protein>
    <submittedName>
        <fullName evidence="2">Uncharacterized protein</fullName>
    </submittedName>
</protein>
<dbReference type="AlphaFoldDB" id="A0AAN7S4S0"/>
<feature type="region of interest" description="Disordered" evidence="1">
    <location>
        <begin position="1"/>
        <end position="67"/>
    </location>
</feature>
<accession>A0AAN7S4S0</accession>
<sequence>MMKSESMPVQLGKGQSSKNISSSPSIESLSGGREFTGSPPLSASKKDSFFSTISRSRSQSKTMSRKESCKRDMVVLERVQQRATKVMKGLWHLSCEERLRELGLFSLEKAQEDLINVYKYLKGGCKEDRARLLSVVPSDRTSGNGHELKHRRLHLNIRKRFFTVRVTEHWRRLPKEVVESPSLELFKSQDMVLGSLL</sequence>
<gene>
    <name evidence="2" type="ORF">QYF61_027221</name>
</gene>
<feature type="compositionally biased region" description="Low complexity" evidence="1">
    <location>
        <begin position="12"/>
        <end position="32"/>
    </location>
</feature>